<dbReference type="NCBIfam" id="TIGR01460">
    <property type="entry name" value="HAD-SF-IIA"/>
    <property type="match status" value="1"/>
</dbReference>
<dbReference type="InterPro" id="IPR006357">
    <property type="entry name" value="HAD-SF_hydro_IIA"/>
</dbReference>
<feature type="region of interest" description="Disordered" evidence="1">
    <location>
        <begin position="1"/>
        <end position="27"/>
    </location>
</feature>
<dbReference type="EMBL" id="ML119051">
    <property type="protein sequence ID" value="ROT42187.1"/>
    <property type="molecule type" value="Genomic_DNA"/>
</dbReference>
<dbReference type="InterPro" id="IPR006353">
    <property type="entry name" value="HAD-SF_hydro_IIA_CECR5"/>
</dbReference>
<dbReference type="SUPFAM" id="SSF56784">
    <property type="entry name" value="HAD-like"/>
    <property type="match status" value="1"/>
</dbReference>
<dbReference type="STRING" id="1314773.A0A3N2Q660"/>
<dbReference type="Pfam" id="PF13344">
    <property type="entry name" value="Hydrolase_6"/>
    <property type="match status" value="1"/>
</dbReference>
<dbReference type="RefSeq" id="XP_028469993.1">
    <property type="nucleotide sequence ID" value="XM_028615812.1"/>
</dbReference>
<reference evidence="2 3" key="1">
    <citation type="journal article" date="2018" name="Mol. Ecol.">
        <title>The obligate alkalophilic soda-lake fungus Sodiomyces alkalinus has shifted to a protein diet.</title>
        <authorList>
            <person name="Grum-Grzhimaylo A.A."/>
            <person name="Falkoski D.L."/>
            <person name="van den Heuvel J."/>
            <person name="Valero-Jimenez C.A."/>
            <person name="Min B."/>
            <person name="Choi I.G."/>
            <person name="Lipzen A."/>
            <person name="Daum C.G."/>
            <person name="Aanen D.K."/>
            <person name="Tsang A."/>
            <person name="Henrissat B."/>
            <person name="Bilanenko E.N."/>
            <person name="de Vries R.P."/>
            <person name="van Kan J.A.L."/>
            <person name="Grigoriev I.V."/>
            <person name="Debets A.J.M."/>
        </authorList>
    </citation>
    <scope>NUCLEOTIDE SEQUENCE [LARGE SCALE GENOMIC DNA]</scope>
    <source>
        <strain evidence="2 3">F11</strain>
    </source>
</reference>
<dbReference type="InterPro" id="IPR050324">
    <property type="entry name" value="CDP-alcohol_PTase-I"/>
</dbReference>
<evidence type="ECO:0000313" key="3">
    <source>
        <dbReference type="Proteomes" id="UP000272025"/>
    </source>
</evidence>
<accession>A0A3N2Q660</accession>
<dbReference type="GO" id="GO:0016787">
    <property type="term" value="F:hydrolase activity"/>
    <property type="evidence" value="ECO:0007669"/>
    <property type="project" value="UniProtKB-KW"/>
</dbReference>
<protein>
    <submittedName>
        <fullName evidence="2">HAD-superfamily hydrolase</fullName>
    </submittedName>
</protein>
<keyword evidence="2" id="KW-0378">Hydrolase</keyword>
<sequence length="442" mass="48893">MSTPESYTNNEQKSQPRSSLHQHPLLTCSSPGDEHPSKYYQLLTTLLLITGHLLFQSPIIRPWLFINMAHINMAHINGDKPKYPVAFAFDIDGVLVKGKTALPGAKKTIELLQHLNVPFIFLTNGGGHNEAEHEKRIAARLGLASLRHGQLVQSHSPYHDLVTNYRDETVLVLGGHGDQIRNLAHDYGFRKVVTSSDVVAKDEHIHPFPEMTGAHHALHGRSAVPGDGESPDDTRIAAILVWSSPRDWCLDLQLVCDLLLSSRGVLGTRSPRNGDASLPNHGFQRDEQPVLYFCNPDFEWATEHRQPRFAQGAFREALKGIWRHATAGKAELEYSVVGKPTETTYVYAEKVLRGLTLSPGEIGTVYMVGDNPASDIVGANSFRSKYGSVWKSVLVETGVFVPGSFPAHTPTKIARDVAHAVTWALAEEGILHRQEKGETKEE</sequence>
<evidence type="ECO:0000313" key="2">
    <source>
        <dbReference type="EMBL" id="ROT42187.1"/>
    </source>
</evidence>
<dbReference type="Pfam" id="PF13242">
    <property type="entry name" value="Hydrolase_like"/>
    <property type="match status" value="1"/>
</dbReference>
<evidence type="ECO:0000256" key="1">
    <source>
        <dbReference type="SAM" id="MobiDB-lite"/>
    </source>
</evidence>
<dbReference type="GO" id="GO:0046474">
    <property type="term" value="P:glycerophospholipid biosynthetic process"/>
    <property type="evidence" value="ECO:0007669"/>
    <property type="project" value="TreeGrafter"/>
</dbReference>
<dbReference type="InterPro" id="IPR036412">
    <property type="entry name" value="HAD-like_sf"/>
</dbReference>
<dbReference type="OrthoDB" id="270009at2759"/>
<dbReference type="InterPro" id="IPR023214">
    <property type="entry name" value="HAD_sf"/>
</dbReference>
<dbReference type="PANTHER" id="PTHR14269:SF57">
    <property type="entry name" value="SUPERFAMILY HYDROLASE, PUTATIVE (AFU_ORTHOLOGUE AFUA_2G02580)-RELATED"/>
    <property type="match status" value="1"/>
</dbReference>
<dbReference type="AlphaFoldDB" id="A0A3N2Q660"/>
<name>A0A3N2Q660_SODAK</name>
<dbReference type="Proteomes" id="UP000272025">
    <property type="component" value="Unassembled WGS sequence"/>
</dbReference>
<dbReference type="GeneID" id="39584289"/>
<dbReference type="NCBIfam" id="TIGR01456">
    <property type="entry name" value="CECR5"/>
    <property type="match status" value="1"/>
</dbReference>
<proteinExistence type="predicted"/>
<dbReference type="PANTHER" id="PTHR14269">
    <property type="entry name" value="CDP-DIACYLGLYCEROL--GLYCEROL-3-PHOSPHATE 3-PHOSPHATIDYLTRANSFERASE-RELATED"/>
    <property type="match status" value="1"/>
</dbReference>
<dbReference type="GO" id="GO:0005739">
    <property type="term" value="C:mitochondrion"/>
    <property type="evidence" value="ECO:0007669"/>
    <property type="project" value="TreeGrafter"/>
</dbReference>
<keyword evidence="3" id="KW-1185">Reference proteome</keyword>
<dbReference type="Gene3D" id="3.40.50.1000">
    <property type="entry name" value="HAD superfamily/HAD-like"/>
    <property type="match status" value="2"/>
</dbReference>
<feature type="compositionally biased region" description="Polar residues" evidence="1">
    <location>
        <begin position="1"/>
        <end position="21"/>
    </location>
</feature>
<gene>
    <name evidence="2" type="ORF">SODALDRAFT_9527</name>
</gene>
<organism evidence="2 3">
    <name type="scientific">Sodiomyces alkalinus (strain CBS 110278 / VKM F-3762 / F11)</name>
    <name type="common">Alkaliphilic filamentous fungus</name>
    <dbReference type="NCBI Taxonomy" id="1314773"/>
    <lineage>
        <taxon>Eukaryota</taxon>
        <taxon>Fungi</taxon>
        <taxon>Dikarya</taxon>
        <taxon>Ascomycota</taxon>
        <taxon>Pezizomycotina</taxon>
        <taxon>Sordariomycetes</taxon>
        <taxon>Hypocreomycetidae</taxon>
        <taxon>Glomerellales</taxon>
        <taxon>Plectosphaerellaceae</taxon>
        <taxon>Sodiomyces</taxon>
    </lineage>
</organism>